<reference evidence="2" key="2">
    <citation type="journal article" date="2024" name="Plant">
        <title>Genomic evolution and insights into agronomic trait innovations of Sesamum species.</title>
        <authorList>
            <person name="Miao H."/>
            <person name="Wang L."/>
            <person name="Qu L."/>
            <person name="Liu H."/>
            <person name="Sun Y."/>
            <person name="Le M."/>
            <person name="Wang Q."/>
            <person name="Wei S."/>
            <person name="Zheng Y."/>
            <person name="Lin W."/>
            <person name="Duan Y."/>
            <person name="Cao H."/>
            <person name="Xiong S."/>
            <person name="Wang X."/>
            <person name="Wei L."/>
            <person name="Li C."/>
            <person name="Ma Q."/>
            <person name="Ju M."/>
            <person name="Zhao R."/>
            <person name="Li G."/>
            <person name="Mu C."/>
            <person name="Tian Q."/>
            <person name="Mei H."/>
            <person name="Zhang T."/>
            <person name="Gao T."/>
            <person name="Zhang H."/>
        </authorList>
    </citation>
    <scope>NUCLEOTIDE SEQUENCE</scope>
    <source>
        <strain evidence="2">G02</strain>
    </source>
</reference>
<feature type="region of interest" description="Disordered" evidence="1">
    <location>
        <begin position="44"/>
        <end position="70"/>
    </location>
</feature>
<dbReference type="AlphaFoldDB" id="A0AAW2TX46"/>
<reference evidence="2" key="1">
    <citation type="submission" date="2020-06" db="EMBL/GenBank/DDBJ databases">
        <authorList>
            <person name="Li T."/>
            <person name="Hu X."/>
            <person name="Zhang T."/>
            <person name="Song X."/>
            <person name="Zhang H."/>
            <person name="Dai N."/>
            <person name="Sheng W."/>
            <person name="Hou X."/>
            <person name="Wei L."/>
        </authorList>
    </citation>
    <scope>NUCLEOTIDE SEQUENCE</scope>
    <source>
        <strain evidence="2">G02</strain>
        <tissue evidence="2">Leaf</tissue>
    </source>
</reference>
<sequence length="111" mass="12734">MSSINSQRLDAGNFIAECYSVATYLRVYERCTMPMDGSENWHHTDLPSLMPPNIARGVGRPARARRVEQVEVPLKQKKRDQGKGKQVKLKRQQDTIKCKFCEDEGHNKKVC</sequence>
<dbReference type="EMBL" id="JACGWJ010000007">
    <property type="protein sequence ID" value="KAL0409615.1"/>
    <property type="molecule type" value="Genomic_DNA"/>
</dbReference>
<name>A0AAW2TX46_SESRA</name>
<evidence type="ECO:0000256" key="1">
    <source>
        <dbReference type="SAM" id="MobiDB-lite"/>
    </source>
</evidence>
<protein>
    <submittedName>
        <fullName evidence="2">Uncharacterized protein</fullName>
    </submittedName>
</protein>
<evidence type="ECO:0000313" key="2">
    <source>
        <dbReference type="EMBL" id="KAL0409615.1"/>
    </source>
</evidence>
<organism evidence="2">
    <name type="scientific">Sesamum radiatum</name>
    <name type="common">Black benniseed</name>
    <dbReference type="NCBI Taxonomy" id="300843"/>
    <lineage>
        <taxon>Eukaryota</taxon>
        <taxon>Viridiplantae</taxon>
        <taxon>Streptophyta</taxon>
        <taxon>Embryophyta</taxon>
        <taxon>Tracheophyta</taxon>
        <taxon>Spermatophyta</taxon>
        <taxon>Magnoliopsida</taxon>
        <taxon>eudicotyledons</taxon>
        <taxon>Gunneridae</taxon>
        <taxon>Pentapetalae</taxon>
        <taxon>asterids</taxon>
        <taxon>lamiids</taxon>
        <taxon>Lamiales</taxon>
        <taxon>Pedaliaceae</taxon>
        <taxon>Sesamum</taxon>
    </lineage>
</organism>
<gene>
    <name evidence="2" type="ORF">Sradi_1895900</name>
</gene>
<accession>A0AAW2TX46</accession>
<proteinExistence type="predicted"/>
<comment type="caution">
    <text evidence="2">The sequence shown here is derived from an EMBL/GenBank/DDBJ whole genome shotgun (WGS) entry which is preliminary data.</text>
</comment>